<reference evidence="2 3" key="2">
    <citation type="submission" date="2010-08" db="EMBL/GenBank/DDBJ databases">
        <title>The Genome Sequence of Vibrio cholerae strain 2740-80.</title>
        <authorList>
            <consortium name="The Broad Institute Genome Sequencing Platform"/>
            <person name="Colwell R."/>
            <person name="Young S.K."/>
            <person name="Zeng Q."/>
            <person name="Alvarado L."/>
            <person name="Berlin A."/>
            <person name="Chapman S."/>
            <person name="Chen Z."/>
            <person name="Freedman E."/>
            <person name="Gellesch M."/>
            <person name="Goldberg J."/>
            <person name="Griggs A."/>
            <person name="Gujja S."/>
            <person name="Heilman E."/>
            <person name="Heiman D."/>
            <person name="Howarth C."/>
            <person name="Larson L."/>
            <person name="Mehta T."/>
            <person name="Neiman D.N."/>
            <person name="Park D."/>
            <person name="Pearson M."/>
            <person name="Roberts A."/>
            <person name="Saif S."/>
            <person name="Shenoy N."/>
            <person name="Sisk P."/>
            <person name="Stolte C."/>
            <person name="Sykes S."/>
            <person name="White J."/>
            <person name="Yandava C."/>
            <person name="Borodovsky M."/>
            <person name="Heidelberg J."/>
            <person name="Haas B."/>
            <person name="Nusbaum C."/>
            <person name="Birren B."/>
        </authorList>
    </citation>
    <scope>NUCLEOTIDE SEQUENCE [LARGE SCALE GENOMIC DNA]</scope>
    <source>
        <strain evidence="2 3">2740-80</strain>
    </source>
</reference>
<sequence length="101" mass="11188">MTESTGTGRTLHEMSAYTNLENEYDADVANTVTAKAINRAHKDAHVTPTDVGSWAKVNRIMARGEVDIEKETQILNEKAKESADQMLSSIMSTSQEEETEK</sequence>
<protein>
    <submittedName>
        <fullName evidence="2">Uncharacterized protein</fullName>
    </submittedName>
</protein>
<feature type="compositionally biased region" description="Polar residues" evidence="1">
    <location>
        <begin position="85"/>
        <end position="94"/>
    </location>
</feature>
<dbReference type="EMBL" id="AAUT02000034">
    <property type="protein sequence ID" value="KNA55977.1"/>
    <property type="molecule type" value="Genomic_DNA"/>
</dbReference>
<dbReference type="AlphaFoldDB" id="A0A0K9UKH8"/>
<proteinExistence type="predicted"/>
<accession>A0A0K9UKH8</accession>
<comment type="caution">
    <text evidence="2">The sequence shown here is derived from an EMBL/GenBank/DDBJ whole genome shotgun (WGS) entry which is preliminary data.</text>
</comment>
<feature type="region of interest" description="Disordered" evidence="1">
    <location>
        <begin position="80"/>
        <end position="101"/>
    </location>
</feature>
<evidence type="ECO:0000256" key="1">
    <source>
        <dbReference type="SAM" id="MobiDB-lite"/>
    </source>
</evidence>
<reference evidence="2 3" key="1">
    <citation type="submission" date="2007-01" db="EMBL/GenBank/DDBJ databases">
        <authorList>
            <person name="Kobayashi T."/>
            <person name="Suzuki M."/>
            <person name="Inoue H."/>
            <person name="Itai R.N."/>
            <person name="Takahashi M."/>
            <person name="Nakanishi H."/>
            <person name="Mori S."/>
            <person name="Nishizawa N.K."/>
        </authorList>
    </citation>
    <scope>NUCLEOTIDE SEQUENCE [LARGE SCALE GENOMIC DNA]</scope>
    <source>
        <strain evidence="2 3">2740-80</strain>
    </source>
</reference>
<gene>
    <name evidence="2" type="ORF">VC274080_023910</name>
</gene>
<organism evidence="2 3">
    <name type="scientific">Vibrio cholerae 2740-80</name>
    <dbReference type="NCBI Taxonomy" id="412614"/>
    <lineage>
        <taxon>Bacteria</taxon>
        <taxon>Pseudomonadati</taxon>
        <taxon>Pseudomonadota</taxon>
        <taxon>Gammaproteobacteria</taxon>
        <taxon>Vibrionales</taxon>
        <taxon>Vibrionaceae</taxon>
        <taxon>Vibrio</taxon>
    </lineage>
</organism>
<evidence type="ECO:0000313" key="2">
    <source>
        <dbReference type="EMBL" id="KNA55977.1"/>
    </source>
</evidence>
<dbReference type="RefSeq" id="WP_000140489.1">
    <property type="nucleotide sequence ID" value="NZ_CP016325.1"/>
</dbReference>
<dbReference type="Proteomes" id="UP000003017">
    <property type="component" value="Unassembled WGS sequence"/>
</dbReference>
<name>A0A0K9UKH8_VIBCL</name>
<evidence type="ECO:0000313" key="3">
    <source>
        <dbReference type="Proteomes" id="UP000003017"/>
    </source>
</evidence>